<dbReference type="Pfam" id="PF00202">
    <property type="entry name" value="Aminotran_3"/>
    <property type="match status" value="1"/>
</dbReference>
<dbReference type="InterPro" id="IPR015422">
    <property type="entry name" value="PyrdxlP-dep_Trfase_small"/>
</dbReference>
<dbReference type="PANTHER" id="PTHR43094">
    <property type="entry name" value="AMINOTRANSFERASE"/>
    <property type="match status" value="1"/>
</dbReference>
<evidence type="ECO:0000256" key="5">
    <source>
        <dbReference type="RuleBase" id="RU003560"/>
    </source>
</evidence>
<dbReference type="InterPro" id="IPR015424">
    <property type="entry name" value="PyrdxlP-dep_Trfase"/>
</dbReference>
<evidence type="ECO:0000256" key="1">
    <source>
        <dbReference type="ARBA" id="ARBA00008954"/>
    </source>
</evidence>
<evidence type="ECO:0000313" key="6">
    <source>
        <dbReference type="EMBL" id="TMI87081.1"/>
    </source>
</evidence>
<dbReference type="GO" id="GO:0030170">
    <property type="term" value="F:pyridoxal phosphate binding"/>
    <property type="evidence" value="ECO:0007669"/>
    <property type="project" value="InterPro"/>
</dbReference>
<protein>
    <submittedName>
        <fullName evidence="6">Aspartate aminotransferase family protein</fullName>
    </submittedName>
</protein>
<dbReference type="InterPro" id="IPR005814">
    <property type="entry name" value="Aminotrans_3"/>
</dbReference>
<name>A0A537JU65_9BACT</name>
<dbReference type="AlphaFoldDB" id="A0A537JU65"/>
<dbReference type="CDD" id="cd00610">
    <property type="entry name" value="OAT_like"/>
    <property type="match status" value="1"/>
</dbReference>
<proteinExistence type="inferred from homology"/>
<accession>A0A537JU65</accession>
<organism evidence="6 7">
    <name type="scientific">Candidatus Segetimicrobium genomatis</name>
    <dbReference type="NCBI Taxonomy" id="2569760"/>
    <lineage>
        <taxon>Bacteria</taxon>
        <taxon>Bacillati</taxon>
        <taxon>Candidatus Sysuimicrobiota</taxon>
        <taxon>Candidatus Sysuimicrobiia</taxon>
        <taxon>Candidatus Sysuimicrobiales</taxon>
        <taxon>Candidatus Segetimicrobiaceae</taxon>
        <taxon>Candidatus Segetimicrobium</taxon>
    </lineage>
</organism>
<evidence type="ECO:0000256" key="3">
    <source>
        <dbReference type="ARBA" id="ARBA00022679"/>
    </source>
</evidence>
<dbReference type="Gene3D" id="3.40.640.10">
    <property type="entry name" value="Type I PLP-dependent aspartate aminotransferase-like (Major domain)"/>
    <property type="match status" value="1"/>
</dbReference>
<dbReference type="InterPro" id="IPR049704">
    <property type="entry name" value="Aminotrans_3_PPA_site"/>
</dbReference>
<keyword evidence="3 6" id="KW-0808">Transferase</keyword>
<feature type="non-terminal residue" evidence="6">
    <location>
        <position position="350"/>
    </location>
</feature>
<dbReference type="FunFam" id="3.40.640.10:FF:000014">
    <property type="entry name" value="Adenosylmethionine-8-amino-7-oxononanoate aminotransferase, probable"/>
    <property type="match status" value="1"/>
</dbReference>
<gene>
    <name evidence="6" type="ORF">E6H00_16635</name>
</gene>
<dbReference type="Gene3D" id="3.90.1150.10">
    <property type="entry name" value="Aspartate Aminotransferase, domain 1"/>
    <property type="match status" value="1"/>
</dbReference>
<dbReference type="Proteomes" id="UP000318509">
    <property type="component" value="Unassembled WGS sequence"/>
</dbReference>
<evidence type="ECO:0000256" key="4">
    <source>
        <dbReference type="ARBA" id="ARBA00022898"/>
    </source>
</evidence>
<dbReference type="InterPro" id="IPR015421">
    <property type="entry name" value="PyrdxlP-dep_Trfase_major"/>
</dbReference>
<sequence length="350" mass="37868">MDAMQTIPRLFLDFMQMREFAKDPLVFVGGEGIRLTDTAGRRYIDGLSGVFVCSLGHGNMPVIEAMAAQARQLAFAPPLHGTTVPALQLTELLLRLAPEGVGAVKLLSGGSEATESAMKLARQYHQQTGHPRKYKIISRYGSYHGGTMGALSAGGGRDRKSVYEPLGVGFIHVHPPYCFRCPFDQTYPGCGRTCVTLVERTIEAEDPDTVAAVIVEPISISSAGFIVPPPDYLPRLREVCTRHNVVLIYDEIITGFGRLGTMFASEYFAAPPDITCCGKGMSGGYAPLAAILIRDRIADAFYGDADEHREFHHGHTYAGNPVACAAGIAAITQLIERGIVANARRQGERL</sequence>
<dbReference type="GO" id="GO:0008483">
    <property type="term" value="F:transaminase activity"/>
    <property type="evidence" value="ECO:0007669"/>
    <property type="project" value="UniProtKB-KW"/>
</dbReference>
<evidence type="ECO:0000313" key="7">
    <source>
        <dbReference type="Proteomes" id="UP000318509"/>
    </source>
</evidence>
<dbReference type="SUPFAM" id="SSF53383">
    <property type="entry name" value="PLP-dependent transferases"/>
    <property type="match status" value="1"/>
</dbReference>
<dbReference type="EMBL" id="VBAK01000167">
    <property type="protein sequence ID" value="TMI87081.1"/>
    <property type="molecule type" value="Genomic_DNA"/>
</dbReference>
<dbReference type="PROSITE" id="PS00600">
    <property type="entry name" value="AA_TRANSFER_CLASS_3"/>
    <property type="match status" value="1"/>
</dbReference>
<reference evidence="6 7" key="1">
    <citation type="journal article" date="2019" name="Nat. Microbiol.">
        <title>Mediterranean grassland soil C-N compound turnover is dependent on rainfall and depth, and is mediated by genomically divergent microorganisms.</title>
        <authorList>
            <person name="Diamond S."/>
            <person name="Andeer P.F."/>
            <person name="Li Z."/>
            <person name="Crits-Christoph A."/>
            <person name="Burstein D."/>
            <person name="Anantharaman K."/>
            <person name="Lane K.R."/>
            <person name="Thomas B.C."/>
            <person name="Pan C."/>
            <person name="Northen T.R."/>
            <person name="Banfield J.F."/>
        </authorList>
    </citation>
    <scope>NUCLEOTIDE SEQUENCE [LARGE SCALE GENOMIC DNA]</scope>
    <source>
        <strain evidence="6">NP_3</strain>
    </source>
</reference>
<dbReference type="PIRSF" id="PIRSF000521">
    <property type="entry name" value="Transaminase_4ab_Lys_Orn"/>
    <property type="match status" value="1"/>
</dbReference>
<comment type="similarity">
    <text evidence="1 5">Belongs to the class-III pyridoxal-phosphate-dependent aminotransferase family.</text>
</comment>
<comment type="caution">
    <text evidence="6">The sequence shown here is derived from an EMBL/GenBank/DDBJ whole genome shotgun (WGS) entry which is preliminary data.</text>
</comment>
<keyword evidence="2 6" id="KW-0032">Aminotransferase</keyword>
<dbReference type="PANTHER" id="PTHR43094:SF1">
    <property type="entry name" value="AMINOTRANSFERASE CLASS-III"/>
    <property type="match status" value="1"/>
</dbReference>
<keyword evidence="4 5" id="KW-0663">Pyridoxal phosphate</keyword>
<evidence type="ECO:0000256" key="2">
    <source>
        <dbReference type="ARBA" id="ARBA00022576"/>
    </source>
</evidence>